<evidence type="ECO:0000313" key="1">
    <source>
        <dbReference type="EMBL" id="KKM69134.1"/>
    </source>
</evidence>
<organism evidence="1">
    <name type="scientific">marine sediment metagenome</name>
    <dbReference type="NCBI Taxonomy" id="412755"/>
    <lineage>
        <taxon>unclassified sequences</taxon>
        <taxon>metagenomes</taxon>
        <taxon>ecological metagenomes</taxon>
    </lineage>
</organism>
<evidence type="ECO:0008006" key="2">
    <source>
        <dbReference type="Google" id="ProtNLM"/>
    </source>
</evidence>
<dbReference type="Pfam" id="PF05119">
    <property type="entry name" value="Terminase_4"/>
    <property type="match status" value="1"/>
</dbReference>
<reference evidence="1" key="1">
    <citation type="journal article" date="2015" name="Nature">
        <title>Complex archaea that bridge the gap between prokaryotes and eukaryotes.</title>
        <authorList>
            <person name="Spang A."/>
            <person name="Saw J.H."/>
            <person name="Jorgensen S.L."/>
            <person name="Zaremba-Niedzwiedzka K."/>
            <person name="Martijn J."/>
            <person name="Lind A.E."/>
            <person name="van Eijk R."/>
            <person name="Schleper C."/>
            <person name="Guy L."/>
            <person name="Ettema T.J."/>
        </authorList>
    </citation>
    <scope>NUCLEOTIDE SEQUENCE</scope>
</reference>
<proteinExistence type="predicted"/>
<dbReference type="EMBL" id="LAZR01010042">
    <property type="protein sequence ID" value="KKM69134.1"/>
    <property type="molecule type" value="Genomic_DNA"/>
</dbReference>
<comment type="caution">
    <text evidence="1">The sequence shown here is derived from an EMBL/GenBank/DDBJ whole genome shotgun (WGS) entry which is preliminary data.</text>
</comment>
<dbReference type="AlphaFoldDB" id="A0A0F9JGZ7"/>
<feature type="non-terminal residue" evidence="1">
    <location>
        <position position="1"/>
    </location>
</feature>
<accession>A0A0F9JGZ7</accession>
<dbReference type="InterPro" id="IPR006448">
    <property type="entry name" value="Phage_term_ssu_P27"/>
</dbReference>
<sequence length="74" mass="8144">NYGRAVQAEKIFKKEGMTFVTDKGYVGQHPAVTIALKSWQMVGRFVVEFGMTPSAVGKIDLPPKSEQSLEDLVS</sequence>
<name>A0A0F9JGZ7_9ZZZZ</name>
<gene>
    <name evidence="1" type="ORF">LCGC14_1453850</name>
</gene>
<protein>
    <recommendedName>
        <fullName evidence="2">Phage terminase small subunit P27 family</fullName>
    </recommendedName>
</protein>